<evidence type="ECO:0000313" key="2">
    <source>
        <dbReference type="EMBL" id="KAH3785271.1"/>
    </source>
</evidence>
<reference evidence="2" key="2">
    <citation type="submission" date="2020-11" db="EMBL/GenBank/DDBJ databases">
        <authorList>
            <person name="McCartney M.A."/>
            <person name="Auch B."/>
            <person name="Kono T."/>
            <person name="Mallez S."/>
            <person name="Becker A."/>
            <person name="Gohl D.M."/>
            <person name="Silverstein K.A.T."/>
            <person name="Koren S."/>
            <person name="Bechman K.B."/>
            <person name="Herman A."/>
            <person name="Abrahante J.E."/>
            <person name="Garbe J."/>
        </authorList>
    </citation>
    <scope>NUCLEOTIDE SEQUENCE</scope>
    <source>
        <strain evidence="2">Duluth1</strain>
        <tissue evidence="2">Whole animal</tissue>
    </source>
</reference>
<accession>A0A9D4IR98</accession>
<comment type="caution">
    <text evidence="2">The sequence shown here is derived from an EMBL/GenBank/DDBJ whole genome shotgun (WGS) entry which is preliminary data.</text>
</comment>
<protein>
    <submittedName>
        <fullName evidence="2">Uncharacterized protein</fullName>
    </submittedName>
</protein>
<dbReference type="AlphaFoldDB" id="A0A9D4IR98"/>
<sequence length="51" mass="5414">MARKGKGSGKMSKNTIEEESLLVGVSYGLTHQLGAARLLLFLLSVPLAINT</sequence>
<feature type="transmembrane region" description="Helical" evidence="1">
    <location>
        <begin position="21"/>
        <end position="49"/>
    </location>
</feature>
<keyword evidence="1" id="KW-0812">Transmembrane</keyword>
<gene>
    <name evidence="3" type="ORF">DPMN_103596</name>
    <name evidence="2" type="ORF">DPMN_163356</name>
</gene>
<dbReference type="Proteomes" id="UP000828390">
    <property type="component" value="Unassembled WGS sequence"/>
</dbReference>
<keyword evidence="4" id="KW-1185">Reference proteome</keyword>
<evidence type="ECO:0000256" key="1">
    <source>
        <dbReference type="SAM" id="Phobius"/>
    </source>
</evidence>
<name>A0A9D4IR98_DREPO</name>
<keyword evidence="1" id="KW-1133">Transmembrane helix</keyword>
<organism evidence="2 4">
    <name type="scientific">Dreissena polymorpha</name>
    <name type="common">Zebra mussel</name>
    <name type="synonym">Mytilus polymorpha</name>
    <dbReference type="NCBI Taxonomy" id="45954"/>
    <lineage>
        <taxon>Eukaryota</taxon>
        <taxon>Metazoa</taxon>
        <taxon>Spiralia</taxon>
        <taxon>Lophotrochozoa</taxon>
        <taxon>Mollusca</taxon>
        <taxon>Bivalvia</taxon>
        <taxon>Autobranchia</taxon>
        <taxon>Heteroconchia</taxon>
        <taxon>Euheterodonta</taxon>
        <taxon>Imparidentia</taxon>
        <taxon>Neoheterodontei</taxon>
        <taxon>Myida</taxon>
        <taxon>Dreissenoidea</taxon>
        <taxon>Dreissenidae</taxon>
        <taxon>Dreissena</taxon>
    </lineage>
</organism>
<dbReference type="EMBL" id="JAIWYP010000008">
    <property type="protein sequence ID" value="KAH3785271.1"/>
    <property type="molecule type" value="Genomic_DNA"/>
</dbReference>
<reference evidence="2" key="1">
    <citation type="journal article" date="2019" name="bioRxiv">
        <title>The Genome of the Zebra Mussel, Dreissena polymorpha: A Resource for Invasive Species Research.</title>
        <authorList>
            <person name="McCartney M.A."/>
            <person name="Auch B."/>
            <person name="Kono T."/>
            <person name="Mallez S."/>
            <person name="Zhang Y."/>
            <person name="Obille A."/>
            <person name="Becker A."/>
            <person name="Abrahante J.E."/>
            <person name="Garbe J."/>
            <person name="Badalamenti J.P."/>
            <person name="Herman A."/>
            <person name="Mangelson H."/>
            <person name="Liachko I."/>
            <person name="Sullivan S."/>
            <person name="Sone E.D."/>
            <person name="Koren S."/>
            <person name="Silverstein K.A.T."/>
            <person name="Beckman K.B."/>
            <person name="Gohl D.M."/>
        </authorList>
    </citation>
    <scope>NUCLEOTIDE SEQUENCE</scope>
    <source>
        <strain evidence="2">Duluth1</strain>
        <tissue evidence="2">Whole animal</tissue>
    </source>
</reference>
<evidence type="ECO:0000313" key="3">
    <source>
        <dbReference type="EMBL" id="KAH3830354.1"/>
    </source>
</evidence>
<keyword evidence="1" id="KW-0472">Membrane</keyword>
<dbReference type="EMBL" id="JAIWYP010000004">
    <property type="protein sequence ID" value="KAH3830354.1"/>
    <property type="molecule type" value="Genomic_DNA"/>
</dbReference>
<proteinExistence type="predicted"/>
<evidence type="ECO:0000313" key="4">
    <source>
        <dbReference type="Proteomes" id="UP000828390"/>
    </source>
</evidence>